<sequence>MTHWFHRNPLKATVPVKFDGLRKCGKGEKCSEIVTQLKVSRTHFLDLVNNAGSAVDEVTVAFTEYLGLVKGLVEAPQGGESKLRTLTTFKWTNSLQGRTPSVQTDAWFEVVSVVMNMAIWHTKHAALKASDDSITVEEAKEVHRSLKLAAGMFLHIKDHLLPKLPATPEKGTDFDVRVVEAYAGQSQAEAQEVTLGRALELGHKPTVVSALAAETGQQFTLAGDALKTLEPAQFNKWATYLALKAAFYESYTYCFFGKELLVQEKCGDSIKALQHSQALCEKATKLCEKYARTKGPGTIARPERHPFFQKLTPMVKLHLDKSTRENGFIYYQKVPAELPEMEHHQVYGLATPEDFVLPPHHPLWTEESYAAFQFSPDASEKYDTKASASQEEIGPVPEPDIAPGKVPEPQTKSGCSIS</sequence>
<dbReference type="SMART" id="SM01041">
    <property type="entry name" value="BRO1"/>
    <property type="match status" value="1"/>
</dbReference>
<evidence type="ECO:0000259" key="3">
    <source>
        <dbReference type="PROSITE" id="PS51180"/>
    </source>
</evidence>
<dbReference type="InterPro" id="IPR038499">
    <property type="entry name" value="BRO1_sf"/>
</dbReference>
<name>A0AA35S7I4_GEOBA</name>
<keyword evidence="5" id="KW-1185">Reference proteome</keyword>
<comment type="similarity">
    <text evidence="1">Belongs to the BROX family.</text>
</comment>
<gene>
    <name evidence="4" type="ORF">GBAR_LOCUS14157</name>
</gene>
<dbReference type="Pfam" id="PF03097">
    <property type="entry name" value="BRO1"/>
    <property type="match status" value="1"/>
</dbReference>
<accession>A0AA35S7I4</accession>
<dbReference type="EMBL" id="CASHTH010002072">
    <property type="protein sequence ID" value="CAI8024364.1"/>
    <property type="molecule type" value="Genomic_DNA"/>
</dbReference>
<dbReference type="InterPro" id="IPR038898">
    <property type="entry name" value="BROX"/>
</dbReference>
<evidence type="ECO:0000256" key="2">
    <source>
        <dbReference type="SAM" id="MobiDB-lite"/>
    </source>
</evidence>
<evidence type="ECO:0000313" key="5">
    <source>
        <dbReference type="Proteomes" id="UP001174909"/>
    </source>
</evidence>
<evidence type="ECO:0000313" key="4">
    <source>
        <dbReference type="EMBL" id="CAI8024364.1"/>
    </source>
</evidence>
<comment type="caution">
    <text evidence="4">The sequence shown here is derived from an EMBL/GenBank/DDBJ whole genome shotgun (WGS) entry which is preliminary data.</text>
</comment>
<feature type="domain" description="BRO1" evidence="3">
    <location>
        <begin position="80"/>
        <end position="418"/>
    </location>
</feature>
<organism evidence="4 5">
    <name type="scientific">Geodia barretti</name>
    <name type="common">Barrett's horny sponge</name>
    <dbReference type="NCBI Taxonomy" id="519541"/>
    <lineage>
        <taxon>Eukaryota</taxon>
        <taxon>Metazoa</taxon>
        <taxon>Porifera</taxon>
        <taxon>Demospongiae</taxon>
        <taxon>Heteroscleromorpha</taxon>
        <taxon>Tetractinellida</taxon>
        <taxon>Astrophorina</taxon>
        <taxon>Geodiidae</taxon>
        <taxon>Geodia</taxon>
    </lineage>
</organism>
<dbReference type="PANTHER" id="PTHR23032">
    <property type="entry name" value="BRO1 DOMAIN-CONTAINING PROTEIN BROX"/>
    <property type="match status" value="1"/>
</dbReference>
<protein>
    <submittedName>
        <fullName evidence="4">BRO1 domain-containing protein BROX</fullName>
    </submittedName>
</protein>
<dbReference type="PANTHER" id="PTHR23032:SF13">
    <property type="entry name" value="BRO1 DOMAIN-CONTAINING PROTEIN BROX"/>
    <property type="match status" value="1"/>
</dbReference>
<dbReference type="Proteomes" id="UP001174909">
    <property type="component" value="Unassembled WGS sequence"/>
</dbReference>
<evidence type="ECO:0000256" key="1">
    <source>
        <dbReference type="ARBA" id="ARBA00008901"/>
    </source>
</evidence>
<feature type="region of interest" description="Disordered" evidence="2">
    <location>
        <begin position="380"/>
        <end position="418"/>
    </location>
</feature>
<dbReference type="AlphaFoldDB" id="A0AA35S7I4"/>
<dbReference type="Gene3D" id="1.25.40.280">
    <property type="entry name" value="alix/aip1 like domains"/>
    <property type="match status" value="1"/>
</dbReference>
<dbReference type="PROSITE" id="PS51180">
    <property type="entry name" value="BRO1"/>
    <property type="match status" value="1"/>
</dbReference>
<proteinExistence type="inferred from homology"/>
<reference evidence="4" key="1">
    <citation type="submission" date="2023-03" db="EMBL/GenBank/DDBJ databases">
        <authorList>
            <person name="Steffen K."/>
            <person name="Cardenas P."/>
        </authorList>
    </citation>
    <scope>NUCLEOTIDE SEQUENCE</scope>
</reference>
<dbReference type="InterPro" id="IPR004328">
    <property type="entry name" value="BRO1_dom"/>
</dbReference>